<dbReference type="EMBL" id="AZDI01000012">
    <property type="protein sequence ID" value="KRK45195.1"/>
    <property type="molecule type" value="Genomic_DNA"/>
</dbReference>
<comment type="caution">
    <text evidence="4">The sequence shown here is derived from an EMBL/GenBank/DDBJ whole genome shotgun (WGS) entry which is preliminary data.</text>
</comment>
<evidence type="ECO:0000256" key="3">
    <source>
        <dbReference type="RuleBase" id="RU361219"/>
    </source>
</evidence>
<dbReference type="SUPFAM" id="SSF55035">
    <property type="entry name" value="NAD-binding domain of HMG-CoA reductase"/>
    <property type="match status" value="1"/>
</dbReference>
<evidence type="ECO:0000313" key="4">
    <source>
        <dbReference type="EMBL" id="KRK45195.1"/>
    </source>
</evidence>
<dbReference type="InterPro" id="IPR009023">
    <property type="entry name" value="HMG_CoA_Rdtase_NAD(P)-bd_sf"/>
</dbReference>
<dbReference type="GO" id="GO:0004420">
    <property type="term" value="F:hydroxymethylglutaryl-CoA reductase (NADPH) activity"/>
    <property type="evidence" value="ECO:0007669"/>
    <property type="project" value="InterPro"/>
</dbReference>
<keyword evidence="3" id="KW-0520">NAD</keyword>
<name>A0A0R1HG52_9LACO</name>
<dbReference type="GO" id="GO:0015936">
    <property type="term" value="P:coenzyme A metabolic process"/>
    <property type="evidence" value="ECO:0007669"/>
    <property type="project" value="InterPro"/>
</dbReference>
<accession>A0A0R1HG52</accession>
<dbReference type="PATRIC" id="fig|1423719.4.peg.448"/>
<sequence length="422" mass="45722">MTKLIKFYQKKWQDRLNILLNDGLISDEARKEIEKSSPNHELNNQMTENYIADFTLPEGVAFHYLVDGKEVTVPMVTEEPSVIAASNNGAKIIASAGGFTTKIDSRLMIGQVILENVEEADKTIKQIDAQKAYLIEVANAARPSLVKRGGGARWVRARKLADDLLSIDLAIDVQAAMGANSVNTMMEVVGDVLRRELNQDVLMSILSNYATESLVESSCSVPIFLLDAVHMDGQELAKKIVSASRVAQLDPYRAVTHNKGIMNGIDAALIGSGNDWRAIEAGVHAYASRDGQYRGLTNWTIIGDNLVGTIKVPMPVGVVGGSIDIVPMVQINKKMMGIGSAKELAGVIASVGLAQNFAALKALVSDGIQKGHMGLQLKSLAVKVGAMNEEVGQLTELLKHEIRPDTAIATQKLKDLRRKGER</sequence>
<evidence type="ECO:0000313" key="5">
    <source>
        <dbReference type="Proteomes" id="UP000051450"/>
    </source>
</evidence>
<dbReference type="Gene3D" id="1.10.8.660">
    <property type="match status" value="1"/>
</dbReference>
<dbReference type="CDD" id="cd00644">
    <property type="entry name" value="HMG-CoA_reductase_classII"/>
    <property type="match status" value="1"/>
</dbReference>
<dbReference type="InterPro" id="IPR009029">
    <property type="entry name" value="HMG_CoA_Rdtase_sub-bd_dom_sf"/>
</dbReference>
<dbReference type="NCBIfam" id="TIGR00532">
    <property type="entry name" value="HMG_CoA_R_NAD"/>
    <property type="match status" value="1"/>
</dbReference>
<dbReference type="Pfam" id="PF00368">
    <property type="entry name" value="HMG-CoA_red"/>
    <property type="match status" value="1"/>
</dbReference>
<comment type="catalytic activity">
    <reaction evidence="3">
        <text>(R)-mevalonate + 2 NAD(+) + CoA = (3S)-3-hydroxy-3-methylglutaryl-CoA + 2 NADH + 2 H(+)</text>
        <dbReference type="Rhea" id="RHEA:14833"/>
        <dbReference type="ChEBI" id="CHEBI:15378"/>
        <dbReference type="ChEBI" id="CHEBI:36464"/>
        <dbReference type="ChEBI" id="CHEBI:43074"/>
        <dbReference type="ChEBI" id="CHEBI:57287"/>
        <dbReference type="ChEBI" id="CHEBI:57540"/>
        <dbReference type="ChEBI" id="CHEBI:57945"/>
        <dbReference type="EC" id="1.1.1.88"/>
    </reaction>
</comment>
<dbReference type="PRINTS" id="PR00071">
    <property type="entry name" value="HMGCOARDTASE"/>
</dbReference>
<evidence type="ECO:0000256" key="1">
    <source>
        <dbReference type="ARBA" id="ARBA00007661"/>
    </source>
</evidence>
<dbReference type="InterPro" id="IPR002202">
    <property type="entry name" value="HMG_CoA_Rdtase"/>
</dbReference>
<comment type="similarity">
    <text evidence="1 3">Belongs to the HMG-CoA reductase family.</text>
</comment>
<dbReference type="GO" id="GO:0140643">
    <property type="term" value="F:hydroxymethylglutaryl-CoA reductase (NADH) activity"/>
    <property type="evidence" value="ECO:0007669"/>
    <property type="project" value="UniProtKB-EC"/>
</dbReference>
<dbReference type="InterPro" id="IPR023074">
    <property type="entry name" value="HMG_CoA_Rdtase_cat_sf"/>
</dbReference>
<dbReference type="EC" id="1.1.1.88" evidence="3"/>
<dbReference type="PROSITE" id="PS01192">
    <property type="entry name" value="HMG_COA_REDUCTASE_3"/>
    <property type="match status" value="1"/>
</dbReference>
<dbReference type="UniPathway" id="UPA00257">
    <property type="reaction ID" value="UER00367"/>
</dbReference>
<dbReference type="PROSITE" id="PS50065">
    <property type="entry name" value="HMG_COA_REDUCTASE_4"/>
    <property type="match status" value="1"/>
</dbReference>
<gene>
    <name evidence="4" type="ORF">FC66_GL000444</name>
</gene>
<dbReference type="PANTHER" id="PTHR10572">
    <property type="entry name" value="3-HYDROXY-3-METHYLGLUTARYL-COENZYME A REDUCTASE"/>
    <property type="match status" value="1"/>
</dbReference>
<dbReference type="SUPFAM" id="SSF56542">
    <property type="entry name" value="Substrate-binding domain of HMG-CoA reductase"/>
    <property type="match status" value="1"/>
</dbReference>
<dbReference type="Proteomes" id="UP000051450">
    <property type="component" value="Unassembled WGS sequence"/>
</dbReference>
<dbReference type="RefSeq" id="WP_057974703.1">
    <property type="nucleotide sequence ID" value="NZ_AZDI01000012.1"/>
</dbReference>
<dbReference type="AlphaFoldDB" id="A0A0R1HG52"/>
<dbReference type="InterPro" id="IPR004553">
    <property type="entry name" value="HMG_CoA_Rdtase_bac-typ"/>
</dbReference>
<organism evidence="4 5">
    <name type="scientific">Dellaglioa algida DSM 15638</name>
    <dbReference type="NCBI Taxonomy" id="1423719"/>
    <lineage>
        <taxon>Bacteria</taxon>
        <taxon>Bacillati</taxon>
        <taxon>Bacillota</taxon>
        <taxon>Bacilli</taxon>
        <taxon>Lactobacillales</taxon>
        <taxon>Lactobacillaceae</taxon>
        <taxon>Dellaglioa</taxon>
    </lineage>
</organism>
<comment type="pathway">
    <text evidence="3">Metabolic intermediate metabolism; (R)-mevalonate degradation; (S)-3-hydroxy-3-methylglutaryl-CoA from (R)-mevalonate: step 1/1.</text>
</comment>
<dbReference type="STRING" id="1423719.FC66_GL000444"/>
<evidence type="ECO:0000256" key="2">
    <source>
        <dbReference type="ARBA" id="ARBA00023002"/>
    </source>
</evidence>
<reference evidence="4 5" key="1">
    <citation type="journal article" date="2015" name="Genome Announc.">
        <title>Expanding the biotechnology potential of lactobacilli through comparative genomics of 213 strains and associated genera.</title>
        <authorList>
            <person name="Sun Z."/>
            <person name="Harris H.M."/>
            <person name="McCann A."/>
            <person name="Guo C."/>
            <person name="Argimon S."/>
            <person name="Zhang W."/>
            <person name="Yang X."/>
            <person name="Jeffery I.B."/>
            <person name="Cooney J.C."/>
            <person name="Kagawa T.F."/>
            <person name="Liu W."/>
            <person name="Song Y."/>
            <person name="Salvetti E."/>
            <person name="Wrobel A."/>
            <person name="Rasinkangas P."/>
            <person name="Parkhill J."/>
            <person name="Rea M.C."/>
            <person name="O'Sullivan O."/>
            <person name="Ritari J."/>
            <person name="Douillard F.P."/>
            <person name="Paul Ross R."/>
            <person name="Yang R."/>
            <person name="Briner A.E."/>
            <person name="Felis G.E."/>
            <person name="de Vos W.M."/>
            <person name="Barrangou R."/>
            <person name="Klaenhammer T.R."/>
            <person name="Caufield P.W."/>
            <person name="Cui Y."/>
            <person name="Zhang H."/>
            <person name="O'Toole P.W."/>
        </authorList>
    </citation>
    <scope>NUCLEOTIDE SEQUENCE [LARGE SCALE GENOMIC DNA]</scope>
    <source>
        <strain evidence="4 5">DSM 15638</strain>
    </source>
</reference>
<protein>
    <recommendedName>
        <fullName evidence="3">3-hydroxy-3-methylglutaryl coenzyme A reductase</fullName>
        <shortName evidence="3">HMG-CoA reductase</shortName>
        <ecNumber evidence="3">1.1.1.88</ecNumber>
    </recommendedName>
</protein>
<dbReference type="OrthoDB" id="9764892at2"/>
<dbReference type="InterPro" id="IPR023076">
    <property type="entry name" value="HMG_CoA_Rdtase_CS"/>
</dbReference>
<dbReference type="PANTHER" id="PTHR10572:SF24">
    <property type="entry name" value="3-HYDROXY-3-METHYLGLUTARYL-COENZYME A REDUCTASE"/>
    <property type="match status" value="1"/>
</dbReference>
<keyword evidence="2 3" id="KW-0560">Oxidoreductase</keyword>
<dbReference type="Gene3D" id="3.90.770.10">
    <property type="entry name" value="3-hydroxy-3-methylglutaryl-coenzyme A Reductase, Chain A, domain 2"/>
    <property type="match status" value="2"/>
</dbReference>
<keyword evidence="5" id="KW-1185">Reference proteome</keyword>
<proteinExistence type="inferred from homology"/>